<evidence type="ECO:0000256" key="1">
    <source>
        <dbReference type="SAM" id="MobiDB-lite"/>
    </source>
</evidence>
<evidence type="ECO:0000313" key="3">
    <source>
        <dbReference type="Proteomes" id="UP001177003"/>
    </source>
</evidence>
<gene>
    <name evidence="2" type="ORF">LSALG_LOCUS26556</name>
</gene>
<feature type="compositionally biased region" description="Basic and acidic residues" evidence="1">
    <location>
        <begin position="1"/>
        <end position="13"/>
    </location>
</feature>
<sequence>MVVESEEVHHESSEEYEDDEEGKERCKDAFLNFSSDYEDNEVDEDNDLVDEDEEGFGSEEEIDDTTGANDLDLGDAVGAGFPIHDPSVKWNKMKPLLGERFKSIHRGNRDINIHRGNRAINRYFTFINRVIERNNYTLISNTS</sequence>
<accession>A0AA35Z7P8</accession>
<organism evidence="2 3">
    <name type="scientific">Lactuca saligna</name>
    <name type="common">Willowleaf lettuce</name>
    <dbReference type="NCBI Taxonomy" id="75948"/>
    <lineage>
        <taxon>Eukaryota</taxon>
        <taxon>Viridiplantae</taxon>
        <taxon>Streptophyta</taxon>
        <taxon>Embryophyta</taxon>
        <taxon>Tracheophyta</taxon>
        <taxon>Spermatophyta</taxon>
        <taxon>Magnoliopsida</taxon>
        <taxon>eudicotyledons</taxon>
        <taxon>Gunneridae</taxon>
        <taxon>Pentapetalae</taxon>
        <taxon>asterids</taxon>
        <taxon>campanulids</taxon>
        <taxon>Asterales</taxon>
        <taxon>Asteraceae</taxon>
        <taxon>Cichorioideae</taxon>
        <taxon>Cichorieae</taxon>
        <taxon>Lactucinae</taxon>
        <taxon>Lactuca</taxon>
    </lineage>
</organism>
<keyword evidence="3" id="KW-1185">Reference proteome</keyword>
<proteinExistence type="predicted"/>
<name>A0AA35Z7P8_LACSI</name>
<dbReference type="Proteomes" id="UP001177003">
    <property type="component" value="Chromosome 5"/>
</dbReference>
<feature type="region of interest" description="Disordered" evidence="1">
    <location>
        <begin position="1"/>
        <end position="24"/>
    </location>
</feature>
<feature type="region of interest" description="Disordered" evidence="1">
    <location>
        <begin position="39"/>
        <end position="73"/>
    </location>
</feature>
<dbReference type="AlphaFoldDB" id="A0AA35Z7P8"/>
<reference evidence="2" key="1">
    <citation type="submission" date="2023-04" db="EMBL/GenBank/DDBJ databases">
        <authorList>
            <person name="Vijverberg K."/>
            <person name="Xiong W."/>
            <person name="Schranz E."/>
        </authorList>
    </citation>
    <scope>NUCLEOTIDE SEQUENCE</scope>
</reference>
<dbReference type="EMBL" id="OX465081">
    <property type="protein sequence ID" value="CAI9287179.1"/>
    <property type="molecule type" value="Genomic_DNA"/>
</dbReference>
<feature type="compositionally biased region" description="Acidic residues" evidence="1">
    <location>
        <begin position="39"/>
        <end position="64"/>
    </location>
</feature>
<protein>
    <submittedName>
        <fullName evidence="2">Uncharacterized protein</fullName>
    </submittedName>
</protein>
<evidence type="ECO:0000313" key="2">
    <source>
        <dbReference type="EMBL" id="CAI9287179.1"/>
    </source>
</evidence>